<feature type="domain" description="Flavocytochrome c sulphide dehydrogenase flavin-binding" evidence="4">
    <location>
        <begin position="378"/>
        <end position="449"/>
    </location>
</feature>
<keyword evidence="2" id="KW-0274">FAD</keyword>
<organism evidence="6 7">
    <name type="scientific">Thiothrix caldifontis</name>
    <dbReference type="NCBI Taxonomy" id="525918"/>
    <lineage>
        <taxon>Bacteria</taxon>
        <taxon>Pseudomonadati</taxon>
        <taxon>Pseudomonadota</taxon>
        <taxon>Gammaproteobacteria</taxon>
        <taxon>Thiotrichales</taxon>
        <taxon>Thiotrichaceae</taxon>
        <taxon>Thiothrix</taxon>
    </lineage>
</organism>
<dbReference type="SUPFAM" id="SSF51905">
    <property type="entry name" value="FAD/NAD(P)-binding domain"/>
    <property type="match status" value="2"/>
</dbReference>
<dbReference type="InterPro" id="IPR049386">
    <property type="entry name" value="FCSD_central"/>
</dbReference>
<accession>A0A1H4GC83</accession>
<evidence type="ECO:0000313" key="7">
    <source>
        <dbReference type="Proteomes" id="UP000199397"/>
    </source>
</evidence>
<dbReference type="InterPro" id="IPR052541">
    <property type="entry name" value="SQRD"/>
</dbReference>
<dbReference type="STRING" id="525918.SAMN05660964_03389"/>
<dbReference type="Gene3D" id="3.90.760.10">
    <property type="entry name" value="Flavocytochrome c sulphide dehydrogenase, flavin-binding domain"/>
    <property type="match status" value="1"/>
</dbReference>
<keyword evidence="1" id="KW-0285">Flavoprotein</keyword>
<dbReference type="Gene3D" id="3.50.50.60">
    <property type="entry name" value="FAD/NAD(P)-binding domain"/>
    <property type="match status" value="2"/>
</dbReference>
<name>A0A1H4GC83_9GAMM</name>
<dbReference type="AlphaFoldDB" id="A0A1H4GC83"/>
<dbReference type="PANTHER" id="PTHR43755">
    <property type="match status" value="1"/>
</dbReference>
<evidence type="ECO:0000256" key="2">
    <source>
        <dbReference type="ARBA" id="ARBA00022827"/>
    </source>
</evidence>
<dbReference type="GO" id="GO:0016491">
    <property type="term" value="F:oxidoreductase activity"/>
    <property type="evidence" value="ECO:0007669"/>
    <property type="project" value="InterPro"/>
</dbReference>
<dbReference type="InterPro" id="IPR015323">
    <property type="entry name" value="FlavoCytC_S_DH_flav-bd"/>
</dbReference>
<evidence type="ECO:0000259" key="4">
    <source>
        <dbReference type="Pfam" id="PF09242"/>
    </source>
</evidence>
<dbReference type="EMBL" id="FNQP01000031">
    <property type="protein sequence ID" value="SEB07164.1"/>
    <property type="molecule type" value="Genomic_DNA"/>
</dbReference>
<dbReference type="GO" id="GO:0050660">
    <property type="term" value="F:flavin adenine dinucleotide binding"/>
    <property type="evidence" value="ECO:0007669"/>
    <property type="project" value="InterPro"/>
</dbReference>
<dbReference type="Proteomes" id="UP000199397">
    <property type="component" value="Unassembled WGS sequence"/>
</dbReference>
<gene>
    <name evidence="6" type="ORF">SAMN05660964_03389</name>
</gene>
<dbReference type="InterPro" id="IPR036188">
    <property type="entry name" value="FAD/NAD-bd_sf"/>
</dbReference>
<dbReference type="Pfam" id="PF09242">
    <property type="entry name" value="FCSD-flav_bind"/>
    <property type="match status" value="1"/>
</dbReference>
<dbReference type="InterPro" id="IPR023753">
    <property type="entry name" value="FAD/NAD-binding_dom"/>
</dbReference>
<dbReference type="Pfam" id="PF07992">
    <property type="entry name" value="Pyr_redox_2"/>
    <property type="match status" value="1"/>
</dbReference>
<evidence type="ECO:0000313" key="6">
    <source>
        <dbReference type="EMBL" id="SEB07164.1"/>
    </source>
</evidence>
<dbReference type="InterPro" id="IPR037092">
    <property type="entry name" value="FlavoCytC_S_DH_flav-bd_sf"/>
</dbReference>
<reference evidence="6 7" key="1">
    <citation type="submission" date="2016-10" db="EMBL/GenBank/DDBJ databases">
        <authorList>
            <person name="de Groot N.N."/>
        </authorList>
    </citation>
    <scope>NUCLEOTIDE SEQUENCE [LARGE SCALE GENOMIC DNA]</scope>
    <source>
        <strain evidence="6 7">DSM 21228</strain>
    </source>
</reference>
<proteinExistence type="predicted"/>
<evidence type="ECO:0000256" key="1">
    <source>
        <dbReference type="ARBA" id="ARBA00022630"/>
    </source>
</evidence>
<feature type="domain" description="Sulfide dehydrogenase [flavocytochrome c] flavoprotein chain central" evidence="5">
    <location>
        <begin position="165"/>
        <end position="303"/>
    </location>
</feature>
<sequence length="450" mass="48930">MSLSRREFLGLLGATALAGAFPIRSAFAGAQPHVVIIGGGVGGATTAKYLRLMDANLKVTVIEKNPIYIRPYGSTEVLTGHIGMDDLHVTYDALKSKYGVNVIIDEVTGFDPDKRNVSLKGGRKVSYDKLVVSPGIELLYDKIPGYSFEVAESKITSGWIPGKQTALLGEQLKAMPQGGTFLMVAPPAPYRCPPGPYERPALVAEWCQKHNPTAKVIIGDPKDEFVTDQTMMLGWNRLYGFNIPQKFRKDMPASVEIKQHSNPGILSWIPKADGGTPVSLDVEKMTLKTEGGDIKADVINIVPPMRAGKIATAMGLTDEKGWCPNNRKTFESSLHPHVHVIGDACHADAMPKSGFSANTQAKSVARAIVEALAGREIPTPSWENTCYALAGSDYGLFVADVFELAEAENKIKRVGKFSRYLKLDATPAQIRMGAVYQQAWLKSFTEDCFA</sequence>
<evidence type="ECO:0000259" key="3">
    <source>
        <dbReference type="Pfam" id="PF07992"/>
    </source>
</evidence>
<dbReference type="Pfam" id="PF21706">
    <property type="entry name" value="FCSD_central"/>
    <property type="match status" value="1"/>
</dbReference>
<evidence type="ECO:0000259" key="5">
    <source>
        <dbReference type="Pfam" id="PF21706"/>
    </source>
</evidence>
<dbReference type="InterPro" id="IPR016156">
    <property type="entry name" value="FAD/NAD-linked_Rdtase_dimer_sf"/>
</dbReference>
<dbReference type="PROSITE" id="PS51318">
    <property type="entry name" value="TAT"/>
    <property type="match status" value="1"/>
</dbReference>
<dbReference type="RefSeq" id="WP_217630022.1">
    <property type="nucleotide sequence ID" value="NZ_FNQP01000031.1"/>
</dbReference>
<dbReference type="PANTHER" id="PTHR43755:SF1">
    <property type="entry name" value="FAD-DEPENDENT PYRIDINE NUCLEOTIDE-DISULPHIDE OXIDOREDUCTASE"/>
    <property type="match status" value="1"/>
</dbReference>
<keyword evidence="7" id="KW-1185">Reference proteome</keyword>
<protein>
    <submittedName>
        <fullName evidence="6">Sulfide dehydrogenase (Flavocytochrome c), flavoprotein subunit</fullName>
    </submittedName>
</protein>
<dbReference type="SUPFAM" id="SSF55424">
    <property type="entry name" value="FAD/NAD-linked reductases, dimerisation (C-terminal) domain"/>
    <property type="match status" value="1"/>
</dbReference>
<feature type="domain" description="FAD/NAD(P)-binding" evidence="3">
    <location>
        <begin position="33"/>
        <end position="146"/>
    </location>
</feature>
<dbReference type="InterPro" id="IPR006311">
    <property type="entry name" value="TAT_signal"/>
</dbReference>